<accession>A0A502L7T9</accession>
<protein>
    <recommendedName>
        <fullName evidence="4">DUF2897 family protein</fullName>
    </recommendedName>
</protein>
<feature type="transmembrane region" description="Helical" evidence="1">
    <location>
        <begin position="6"/>
        <end position="24"/>
    </location>
</feature>
<evidence type="ECO:0008006" key="4">
    <source>
        <dbReference type="Google" id="ProtNLM"/>
    </source>
</evidence>
<keyword evidence="1" id="KW-1133">Transmembrane helix</keyword>
<dbReference type="AlphaFoldDB" id="A0A502L7T9"/>
<comment type="caution">
    <text evidence="2">The sequence shown here is derived from an EMBL/GenBank/DDBJ whole genome shotgun (WGS) entry which is preliminary data.</text>
</comment>
<organism evidence="2 3">
    <name type="scientific">Litorilituus lipolyticus</name>
    <dbReference type="NCBI Taxonomy" id="2491017"/>
    <lineage>
        <taxon>Bacteria</taxon>
        <taxon>Pseudomonadati</taxon>
        <taxon>Pseudomonadota</taxon>
        <taxon>Gammaproteobacteria</taxon>
        <taxon>Alteromonadales</taxon>
        <taxon>Colwelliaceae</taxon>
        <taxon>Litorilituus</taxon>
    </lineage>
</organism>
<dbReference type="Proteomes" id="UP000315303">
    <property type="component" value="Unassembled WGS sequence"/>
</dbReference>
<keyword evidence="1" id="KW-0472">Membrane</keyword>
<keyword evidence="3" id="KW-1185">Reference proteome</keyword>
<dbReference type="EMBL" id="SAWY01000013">
    <property type="protein sequence ID" value="TPH16427.1"/>
    <property type="molecule type" value="Genomic_DNA"/>
</dbReference>
<reference evidence="2 3" key="1">
    <citation type="submission" date="2019-01" db="EMBL/GenBank/DDBJ databases">
        <title>Litorilituus lipolytica sp. nov., isolated from intertidal sand of the Yellow Sea in China.</title>
        <authorList>
            <person name="Liu A."/>
        </authorList>
    </citation>
    <scope>NUCLEOTIDE SEQUENCE [LARGE SCALE GENOMIC DNA]</scope>
    <source>
        <strain evidence="2 3">RZ04</strain>
    </source>
</reference>
<evidence type="ECO:0000313" key="3">
    <source>
        <dbReference type="Proteomes" id="UP000315303"/>
    </source>
</evidence>
<keyword evidence="1" id="KW-0812">Transmembrane</keyword>
<evidence type="ECO:0000313" key="2">
    <source>
        <dbReference type="EMBL" id="TPH16427.1"/>
    </source>
</evidence>
<proteinExistence type="predicted"/>
<evidence type="ECO:0000256" key="1">
    <source>
        <dbReference type="SAM" id="Phobius"/>
    </source>
</evidence>
<sequence length="60" mass="6848">MENGLTLLIIIVALVIIIGNFSSFQKSSKQKLRKKGLNELKETLPRTLKTTHKMDTNHKK</sequence>
<name>A0A502L7T9_9GAMM</name>
<gene>
    <name evidence="2" type="ORF">EPA86_06725</name>
</gene>